<dbReference type="Proteomes" id="UP000663854">
    <property type="component" value="Unassembled WGS sequence"/>
</dbReference>
<dbReference type="SUPFAM" id="SSF57302">
    <property type="entry name" value="Snake toxin-like"/>
    <property type="match status" value="1"/>
</dbReference>
<feature type="signal peptide" evidence="1">
    <location>
        <begin position="1"/>
        <end position="16"/>
    </location>
</feature>
<protein>
    <submittedName>
        <fullName evidence="2">Uncharacterized protein</fullName>
    </submittedName>
</protein>
<evidence type="ECO:0000256" key="1">
    <source>
        <dbReference type="SAM" id="SignalP"/>
    </source>
</evidence>
<evidence type="ECO:0000313" key="5">
    <source>
        <dbReference type="Proteomes" id="UP000663870"/>
    </source>
</evidence>
<organism evidence="2 4">
    <name type="scientific">Rotaria sordida</name>
    <dbReference type="NCBI Taxonomy" id="392033"/>
    <lineage>
        <taxon>Eukaryota</taxon>
        <taxon>Metazoa</taxon>
        <taxon>Spiralia</taxon>
        <taxon>Gnathifera</taxon>
        <taxon>Rotifera</taxon>
        <taxon>Eurotatoria</taxon>
        <taxon>Bdelloidea</taxon>
        <taxon>Philodinida</taxon>
        <taxon>Philodinidae</taxon>
        <taxon>Rotaria</taxon>
    </lineage>
</organism>
<name>A0A813UDE6_9BILA</name>
<comment type="caution">
    <text evidence="2">The sequence shown here is derived from an EMBL/GenBank/DDBJ whole genome shotgun (WGS) entry which is preliminary data.</text>
</comment>
<sequence length="122" mass="14343">MLFFMSIILLLPEIQSQYSHYDNEQIQCYSCSDCPEPFFYSHSQVTITPSNYGQCMKTVVYMPTTHRHLISKGFTRNCIPESSNDVRVYCCHHYLCNRSNVLFQSEFFIILVFLIVRFSSIV</sequence>
<dbReference type="EMBL" id="CAJNOL010000271">
    <property type="protein sequence ID" value="CAF0976188.1"/>
    <property type="molecule type" value="Genomic_DNA"/>
</dbReference>
<keyword evidence="5" id="KW-1185">Reference proteome</keyword>
<gene>
    <name evidence="3" type="ORF">JXQ802_LOCUS12935</name>
    <name evidence="2" type="ORF">PYM288_LOCUS5630</name>
</gene>
<feature type="chain" id="PRO_5036409411" evidence="1">
    <location>
        <begin position="17"/>
        <end position="122"/>
    </location>
</feature>
<accession>A0A813UDE6</accession>
<evidence type="ECO:0000313" key="4">
    <source>
        <dbReference type="Proteomes" id="UP000663854"/>
    </source>
</evidence>
<evidence type="ECO:0000313" key="2">
    <source>
        <dbReference type="EMBL" id="CAF0821884.1"/>
    </source>
</evidence>
<keyword evidence="1" id="KW-0732">Signal</keyword>
<dbReference type="InterPro" id="IPR045860">
    <property type="entry name" value="Snake_toxin-like_sf"/>
</dbReference>
<evidence type="ECO:0000313" key="3">
    <source>
        <dbReference type="EMBL" id="CAF0976188.1"/>
    </source>
</evidence>
<dbReference type="CDD" id="cd00117">
    <property type="entry name" value="TFP"/>
    <property type="match status" value="1"/>
</dbReference>
<dbReference type="Proteomes" id="UP000663870">
    <property type="component" value="Unassembled WGS sequence"/>
</dbReference>
<reference evidence="2" key="1">
    <citation type="submission" date="2021-02" db="EMBL/GenBank/DDBJ databases">
        <authorList>
            <person name="Nowell W R."/>
        </authorList>
    </citation>
    <scope>NUCLEOTIDE SEQUENCE</scope>
</reference>
<proteinExistence type="predicted"/>
<dbReference type="AlphaFoldDB" id="A0A813UDE6"/>
<dbReference type="EMBL" id="CAJNOH010000058">
    <property type="protein sequence ID" value="CAF0821884.1"/>
    <property type="molecule type" value="Genomic_DNA"/>
</dbReference>